<evidence type="ECO:0000313" key="1">
    <source>
        <dbReference type="EMBL" id="KJL39922.1"/>
    </source>
</evidence>
<organism evidence="1 2">
    <name type="scientific">Microbacterium trichothecenolyticum</name>
    <name type="common">Aureobacterium trichothecenolyticum</name>
    <dbReference type="NCBI Taxonomy" id="69370"/>
    <lineage>
        <taxon>Bacteria</taxon>
        <taxon>Bacillati</taxon>
        <taxon>Actinomycetota</taxon>
        <taxon>Actinomycetes</taxon>
        <taxon>Micrococcales</taxon>
        <taxon>Microbacteriaceae</taxon>
        <taxon>Microbacterium</taxon>
    </lineage>
</organism>
<sequence length="136" mass="15207">MSDADYDFPRDEVVWEAGFAKERQYAIEHGVDVYVFESIDALHRATGITTISAQSRAFPQPTANGVGAIILLAQPVTLSAIVHEVTHVGLFWARRTARRKQRAYGWLADHPEQIAELIGNLSAVIWHSLPEEIARE</sequence>
<dbReference type="RefSeq" id="WP_052676953.1">
    <property type="nucleotide sequence ID" value="NZ_JYJA01000041.1"/>
</dbReference>
<protein>
    <submittedName>
        <fullName evidence="1">Uncharacterized protein</fullName>
    </submittedName>
</protein>
<keyword evidence="2" id="KW-1185">Reference proteome</keyword>
<dbReference type="Proteomes" id="UP000034098">
    <property type="component" value="Unassembled WGS sequence"/>
</dbReference>
<gene>
    <name evidence="1" type="ORF">RS82_04135</name>
</gene>
<dbReference type="PATRIC" id="fig|69370.6.peg.4192"/>
<dbReference type="AlphaFoldDB" id="A0A0M2H143"/>
<name>A0A0M2H143_MICTR</name>
<dbReference type="EMBL" id="JYJA01000041">
    <property type="protein sequence ID" value="KJL39922.1"/>
    <property type="molecule type" value="Genomic_DNA"/>
</dbReference>
<proteinExistence type="predicted"/>
<reference evidence="1 2" key="1">
    <citation type="submission" date="2015-02" db="EMBL/GenBank/DDBJ databases">
        <title>Draft genome sequences of ten Microbacterium spp. with emphasis on heavy metal contaminated environments.</title>
        <authorList>
            <person name="Corretto E."/>
        </authorList>
    </citation>
    <scope>NUCLEOTIDE SEQUENCE [LARGE SCALE GENOMIC DNA]</scope>
    <source>
        <strain evidence="1 2">DSM 8608</strain>
    </source>
</reference>
<accession>A0A0M2H143</accession>
<comment type="caution">
    <text evidence="1">The sequence shown here is derived from an EMBL/GenBank/DDBJ whole genome shotgun (WGS) entry which is preliminary data.</text>
</comment>
<evidence type="ECO:0000313" key="2">
    <source>
        <dbReference type="Proteomes" id="UP000034098"/>
    </source>
</evidence>